<evidence type="ECO:0000313" key="6">
    <source>
        <dbReference type="EMBL" id="MDT0529239.1"/>
    </source>
</evidence>
<dbReference type="RefSeq" id="WP_311411411.1">
    <property type="nucleotide sequence ID" value="NZ_JAVRFL010000009.1"/>
</dbReference>
<keyword evidence="4 5" id="KW-0472">Membrane</keyword>
<evidence type="ECO:0000313" key="7">
    <source>
        <dbReference type="Proteomes" id="UP001180973"/>
    </source>
</evidence>
<dbReference type="PANTHER" id="PTHR10361">
    <property type="entry name" value="SODIUM-BILE ACID COTRANSPORTER"/>
    <property type="match status" value="1"/>
</dbReference>
<dbReference type="InterPro" id="IPR038770">
    <property type="entry name" value="Na+/solute_symporter_sf"/>
</dbReference>
<feature type="transmembrane region" description="Helical" evidence="5">
    <location>
        <begin position="168"/>
        <end position="187"/>
    </location>
</feature>
<feature type="transmembrane region" description="Helical" evidence="5">
    <location>
        <begin position="264"/>
        <end position="282"/>
    </location>
</feature>
<feature type="transmembrane region" description="Helical" evidence="5">
    <location>
        <begin position="68"/>
        <end position="91"/>
    </location>
</feature>
<organism evidence="6 7">
    <name type="scientific">Micromonospora reichwaldensis</name>
    <dbReference type="NCBI Taxonomy" id="3075516"/>
    <lineage>
        <taxon>Bacteria</taxon>
        <taxon>Bacillati</taxon>
        <taxon>Actinomycetota</taxon>
        <taxon>Actinomycetes</taxon>
        <taxon>Micromonosporales</taxon>
        <taxon>Micromonosporaceae</taxon>
        <taxon>Micromonospora</taxon>
    </lineage>
</organism>
<evidence type="ECO:0000256" key="3">
    <source>
        <dbReference type="ARBA" id="ARBA00022989"/>
    </source>
</evidence>
<dbReference type="Proteomes" id="UP001180973">
    <property type="component" value="Unassembled WGS sequence"/>
</dbReference>
<dbReference type="InterPro" id="IPR004710">
    <property type="entry name" value="Bilac:Na_transpt"/>
</dbReference>
<dbReference type="EMBL" id="JAVRFL010000009">
    <property type="protein sequence ID" value="MDT0529239.1"/>
    <property type="molecule type" value="Genomic_DNA"/>
</dbReference>
<feature type="transmembrane region" description="Helical" evidence="5">
    <location>
        <begin position="6"/>
        <end position="28"/>
    </location>
</feature>
<dbReference type="Pfam" id="PF01758">
    <property type="entry name" value="SBF"/>
    <property type="match status" value="1"/>
</dbReference>
<evidence type="ECO:0000256" key="4">
    <source>
        <dbReference type="ARBA" id="ARBA00023136"/>
    </source>
</evidence>
<feature type="transmembrane region" description="Helical" evidence="5">
    <location>
        <begin position="230"/>
        <end position="252"/>
    </location>
</feature>
<reference evidence="6" key="1">
    <citation type="submission" date="2023-09" db="EMBL/GenBank/DDBJ databases">
        <title>30 novel species of actinomycetes from the DSMZ collection.</title>
        <authorList>
            <person name="Nouioui I."/>
        </authorList>
    </citation>
    <scope>NUCLEOTIDE SEQUENCE</scope>
    <source>
        <strain evidence="6">DSM 115977</strain>
    </source>
</reference>
<feature type="transmembrane region" description="Helical" evidence="5">
    <location>
        <begin position="193"/>
        <end position="218"/>
    </location>
</feature>
<dbReference type="InterPro" id="IPR002657">
    <property type="entry name" value="BilAc:Na_symport/Acr3"/>
</dbReference>
<sequence>MNTGLSLVLFPIALGIVMLGLGLTLTIADFRRVVAYPRAVIISLVCQMLVLPAVCLGLVLAADLRPELAVGMMLLAASPGGSTASLFSHLFQGNVALNVTLTAINSVLALFTLPVIVNLSVAAFMGSDSSLGLQFDKVLQVFALVLIPIAIGMVVRQRRPAFAARMQRPVKILSIVVLMVVIVGAVLGVKDELAATIGAVGLIALLFNLLSLAIGYAAPRLLRVGHRDSVASSFEIGVHNATLAITIALSPALLNNTDIGMPPAIYGILMFFTATAFGFVAARRSRTADDPTRLPTPTA</sequence>
<comment type="subcellular location">
    <subcellularLocation>
        <location evidence="1">Membrane</location>
        <topology evidence="1">Multi-pass membrane protein</topology>
    </subcellularLocation>
</comment>
<keyword evidence="3 5" id="KW-1133">Transmembrane helix</keyword>
<name>A0ABU2WUF8_9ACTN</name>
<feature type="transmembrane region" description="Helical" evidence="5">
    <location>
        <begin position="40"/>
        <end position="62"/>
    </location>
</feature>
<feature type="transmembrane region" description="Helical" evidence="5">
    <location>
        <begin position="103"/>
        <end position="126"/>
    </location>
</feature>
<keyword evidence="2 5" id="KW-0812">Transmembrane</keyword>
<feature type="transmembrane region" description="Helical" evidence="5">
    <location>
        <begin position="138"/>
        <end position="156"/>
    </location>
</feature>
<dbReference type="Gene3D" id="1.20.1530.20">
    <property type="match status" value="1"/>
</dbReference>
<accession>A0ABU2WUF8</accession>
<gene>
    <name evidence="6" type="ORF">RM555_09570</name>
</gene>
<keyword evidence="7" id="KW-1185">Reference proteome</keyword>
<evidence type="ECO:0000256" key="1">
    <source>
        <dbReference type="ARBA" id="ARBA00004141"/>
    </source>
</evidence>
<protein>
    <submittedName>
        <fullName evidence="6">Bile acid:sodium symporter family protein</fullName>
    </submittedName>
</protein>
<proteinExistence type="predicted"/>
<comment type="caution">
    <text evidence="6">The sequence shown here is derived from an EMBL/GenBank/DDBJ whole genome shotgun (WGS) entry which is preliminary data.</text>
</comment>
<evidence type="ECO:0000256" key="5">
    <source>
        <dbReference type="SAM" id="Phobius"/>
    </source>
</evidence>
<dbReference type="PANTHER" id="PTHR10361:SF24">
    <property type="entry name" value="P3 PROTEIN"/>
    <property type="match status" value="1"/>
</dbReference>
<evidence type="ECO:0000256" key="2">
    <source>
        <dbReference type="ARBA" id="ARBA00022692"/>
    </source>
</evidence>